<gene>
    <name evidence="10" type="ORF">PV08_02650</name>
</gene>
<dbReference type="STRING" id="91928.A0A0D2A050"/>
<protein>
    <recommendedName>
        <fullName evidence="12">C2H2-type domain-containing protein</fullName>
    </recommendedName>
</protein>
<evidence type="ECO:0000259" key="8">
    <source>
        <dbReference type="PROSITE" id="PS50157"/>
    </source>
</evidence>
<reference evidence="10 11" key="1">
    <citation type="submission" date="2015-01" db="EMBL/GenBank/DDBJ databases">
        <title>The Genome Sequence of Exophiala spinifera CBS89968.</title>
        <authorList>
            <consortium name="The Broad Institute Genomics Platform"/>
            <person name="Cuomo C."/>
            <person name="de Hoog S."/>
            <person name="Gorbushina A."/>
            <person name="Stielow B."/>
            <person name="Teixiera M."/>
            <person name="Abouelleil A."/>
            <person name="Chapman S.B."/>
            <person name="Priest M."/>
            <person name="Young S.K."/>
            <person name="Wortman J."/>
            <person name="Nusbaum C."/>
            <person name="Birren B."/>
        </authorList>
    </citation>
    <scope>NUCLEOTIDE SEQUENCE [LARGE SCALE GENOMIC DNA]</scope>
    <source>
        <strain evidence="10 11">CBS 89968</strain>
    </source>
</reference>
<dbReference type="FunFam" id="3.30.160.60:FF:000354">
    <property type="entry name" value="C2H2 finger domain-containing protein"/>
    <property type="match status" value="1"/>
</dbReference>
<dbReference type="PANTHER" id="PTHR23215">
    <property type="entry name" value="ZINC FINGER PROTEIN 207"/>
    <property type="match status" value="1"/>
</dbReference>
<feature type="compositionally biased region" description="Polar residues" evidence="7">
    <location>
        <begin position="374"/>
        <end position="383"/>
    </location>
</feature>
<evidence type="ECO:0000256" key="7">
    <source>
        <dbReference type="SAM" id="MobiDB-lite"/>
    </source>
</evidence>
<evidence type="ECO:0000256" key="2">
    <source>
        <dbReference type="ARBA" id="ARBA00022723"/>
    </source>
</evidence>
<keyword evidence="3 6" id="KW-0863">Zinc-finger</keyword>
<dbReference type="OrthoDB" id="1306014at2759"/>
<feature type="compositionally biased region" description="Basic and acidic residues" evidence="7">
    <location>
        <begin position="428"/>
        <end position="438"/>
    </location>
</feature>
<dbReference type="SUPFAM" id="SSF57667">
    <property type="entry name" value="beta-beta-alpha zinc fingers"/>
    <property type="match status" value="1"/>
</dbReference>
<dbReference type="InterPro" id="IPR013087">
    <property type="entry name" value="Znf_C2H2_type"/>
</dbReference>
<name>A0A0D2A050_9EURO</name>
<keyword evidence="2" id="KW-0479">Metal-binding</keyword>
<dbReference type="CDD" id="cd20908">
    <property type="entry name" value="SUF4-like"/>
    <property type="match status" value="1"/>
</dbReference>
<evidence type="ECO:0008006" key="12">
    <source>
        <dbReference type="Google" id="ProtNLM"/>
    </source>
</evidence>
<feature type="region of interest" description="Disordered" evidence="7">
    <location>
        <begin position="241"/>
        <end position="513"/>
    </location>
</feature>
<evidence type="ECO:0000256" key="5">
    <source>
        <dbReference type="ARBA" id="ARBA00023242"/>
    </source>
</evidence>
<feature type="domain" description="BED-type" evidence="9">
    <location>
        <begin position="13"/>
        <end position="72"/>
    </location>
</feature>
<feature type="compositionally biased region" description="Low complexity" evidence="7">
    <location>
        <begin position="162"/>
        <end position="191"/>
    </location>
</feature>
<evidence type="ECO:0000313" key="10">
    <source>
        <dbReference type="EMBL" id="KIW18362.1"/>
    </source>
</evidence>
<feature type="compositionally biased region" description="Low complexity" evidence="7">
    <location>
        <begin position="300"/>
        <end position="329"/>
    </location>
</feature>
<dbReference type="GO" id="GO:0003677">
    <property type="term" value="F:DNA binding"/>
    <property type="evidence" value="ECO:0007669"/>
    <property type="project" value="InterPro"/>
</dbReference>
<feature type="compositionally biased region" description="Pro residues" evidence="7">
    <location>
        <begin position="397"/>
        <end position="414"/>
    </location>
</feature>
<dbReference type="AlphaFoldDB" id="A0A0D2A050"/>
<feature type="compositionally biased region" description="Low complexity" evidence="7">
    <location>
        <begin position="441"/>
        <end position="481"/>
    </location>
</feature>
<dbReference type="GeneID" id="27329733"/>
<dbReference type="EMBL" id="KN847493">
    <property type="protein sequence ID" value="KIW18362.1"/>
    <property type="molecule type" value="Genomic_DNA"/>
</dbReference>
<evidence type="ECO:0000313" key="11">
    <source>
        <dbReference type="Proteomes" id="UP000053328"/>
    </source>
</evidence>
<feature type="region of interest" description="Disordered" evidence="7">
    <location>
        <begin position="154"/>
        <end position="191"/>
    </location>
</feature>
<dbReference type="RefSeq" id="XP_016238578.1">
    <property type="nucleotide sequence ID" value="XM_016377008.1"/>
</dbReference>
<dbReference type="Gene3D" id="3.30.160.60">
    <property type="entry name" value="Classic Zinc Finger"/>
    <property type="match status" value="1"/>
</dbReference>
<feature type="domain" description="C2H2-type" evidence="8">
    <location>
        <begin position="42"/>
        <end position="70"/>
    </location>
</feature>
<dbReference type="GO" id="GO:0005634">
    <property type="term" value="C:nucleus"/>
    <property type="evidence" value="ECO:0007669"/>
    <property type="project" value="UniProtKB-SubCell"/>
</dbReference>
<evidence type="ECO:0000256" key="3">
    <source>
        <dbReference type="ARBA" id="ARBA00022771"/>
    </source>
</evidence>
<dbReference type="PROSITE" id="PS00028">
    <property type="entry name" value="ZINC_FINGER_C2H2_1"/>
    <property type="match status" value="1"/>
</dbReference>
<sequence length="536" mass="56210">MTKKKRHHPDVEEVLARPWCYYCERDFDDLKILINHQKAKHFKCERCGRRLNTAGGLSVHMSQVHKENLTAVDNALPNRAGLDIEIFGMEGIPEDIVQQHTQRVLTNFHQAQADRQGGGGATGQGGQNPNAPKKPKIESVSDIKKRLAEHKAAKLAAEKDNGGSSAGSTPAAAPPAVQVQQQSQAPAAASPVYPGYQQPYATPLTNGSYNQAPPFAQPPAVTASYQAPTYATAGSPPLVGGYGQAVSPQPGQPGYGQVPPVPYPPQPFAQPPQSSFPPPQQPPPAGYPAQSPFSPPPYQFPGQPFPGQAGGPRAFGAGSPAPGFAQAPPGHLPQRAISPATNPNFPAPVRTGSVSLPSAPGLPQRPAFGAPPVSASQFHQMHQGQIPLPQAPHVVPQYPPQQAPGGVPHPPPQSQIPAPFNGDESLDDLIKGARDQADAKAASVPAAAVPAESATATTSSASEALQAPSTVPTAAAAAATPVKEEANEEKTAKKDKEKEKPKSTRLVYSDNDTSPEEKMAMLAKYAFTPAQKTIMV</sequence>
<comment type="subcellular location">
    <subcellularLocation>
        <location evidence="1">Nucleus</location>
    </subcellularLocation>
</comment>
<organism evidence="10 11">
    <name type="scientific">Exophiala spinifera</name>
    <dbReference type="NCBI Taxonomy" id="91928"/>
    <lineage>
        <taxon>Eukaryota</taxon>
        <taxon>Fungi</taxon>
        <taxon>Dikarya</taxon>
        <taxon>Ascomycota</taxon>
        <taxon>Pezizomycotina</taxon>
        <taxon>Eurotiomycetes</taxon>
        <taxon>Chaetothyriomycetidae</taxon>
        <taxon>Chaetothyriales</taxon>
        <taxon>Herpotrichiellaceae</taxon>
        <taxon>Exophiala</taxon>
    </lineage>
</organism>
<keyword evidence="4" id="KW-0862">Zinc</keyword>
<feature type="region of interest" description="Disordered" evidence="7">
    <location>
        <begin position="113"/>
        <end position="139"/>
    </location>
</feature>
<evidence type="ECO:0000259" key="9">
    <source>
        <dbReference type="PROSITE" id="PS50808"/>
    </source>
</evidence>
<keyword evidence="5" id="KW-0539">Nucleus</keyword>
<dbReference type="GO" id="GO:0008270">
    <property type="term" value="F:zinc ion binding"/>
    <property type="evidence" value="ECO:0007669"/>
    <property type="project" value="UniProtKB-KW"/>
</dbReference>
<dbReference type="InterPro" id="IPR003656">
    <property type="entry name" value="Znf_BED"/>
</dbReference>
<feature type="compositionally biased region" description="Pro residues" evidence="7">
    <location>
        <begin position="259"/>
        <end position="286"/>
    </location>
</feature>
<dbReference type="HOGENOM" id="CLU_037132_0_1_1"/>
<dbReference type="PROSITE" id="PS50808">
    <property type="entry name" value="ZF_BED"/>
    <property type="match status" value="1"/>
</dbReference>
<feature type="compositionally biased region" description="Basic and acidic residues" evidence="7">
    <location>
        <begin position="482"/>
        <end position="502"/>
    </location>
</feature>
<accession>A0A0D2A050</accession>
<dbReference type="PROSITE" id="PS50157">
    <property type="entry name" value="ZINC_FINGER_C2H2_2"/>
    <property type="match status" value="1"/>
</dbReference>
<feature type="compositionally biased region" description="Gly residues" evidence="7">
    <location>
        <begin position="116"/>
        <end position="126"/>
    </location>
</feature>
<dbReference type="PANTHER" id="PTHR23215:SF0">
    <property type="entry name" value="BUB3-INTERACTING AND GLEBS MOTIF-CONTAINING PROTEIN ZNF207"/>
    <property type="match status" value="1"/>
</dbReference>
<dbReference type="Proteomes" id="UP000053328">
    <property type="component" value="Unassembled WGS sequence"/>
</dbReference>
<proteinExistence type="predicted"/>
<evidence type="ECO:0000256" key="1">
    <source>
        <dbReference type="ARBA" id="ARBA00004123"/>
    </source>
</evidence>
<dbReference type="VEuPathDB" id="FungiDB:PV08_02650"/>
<evidence type="ECO:0000256" key="4">
    <source>
        <dbReference type="ARBA" id="ARBA00022833"/>
    </source>
</evidence>
<dbReference type="InterPro" id="IPR036236">
    <property type="entry name" value="Znf_C2H2_sf"/>
</dbReference>
<dbReference type="SMART" id="SM00355">
    <property type="entry name" value="ZnF_C2H2"/>
    <property type="match status" value="2"/>
</dbReference>
<keyword evidence="11" id="KW-1185">Reference proteome</keyword>
<evidence type="ECO:0000256" key="6">
    <source>
        <dbReference type="PROSITE-ProRule" id="PRU00042"/>
    </source>
</evidence>